<dbReference type="Proteomes" id="UP000225706">
    <property type="component" value="Unassembled WGS sequence"/>
</dbReference>
<dbReference type="InterPro" id="IPR036056">
    <property type="entry name" value="Fibrinogen-like_C"/>
</dbReference>
<dbReference type="NCBIfam" id="NF040941">
    <property type="entry name" value="GGGWT_bact"/>
    <property type="match status" value="1"/>
</dbReference>
<dbReference type="EMBL" id="LSMT01001488">
    <property type="protein sequence ID" value="PFX12245.1"/>
    <property type="molecule type" value="Genomic_DNA"/>
</dbReference>
<sequence>MSFPKECQAASSFVSCVQLCLRNCPLCRSFNYGEEEGKKLCELNDEAVQDGETGFTTLTSKPEFSFAQLLHLETYSESCEEIKLTDPVAKSGVYQIYPVPNADPVECYKRCHEIQHYIPGTVSGPYRIYPMSNAEPIEVYCELDIEGGGFSFLPHNLTLRSDAQQIGDALFQDKRNVLLKLKKMIDSSDSYTLIQPHPHYTDIDFGVLANSCSGYTQPKNEFMKEYIFLGILPNLVANKKTYQGFRSNGIKLQFKNCDGNPNSYFAFFPNRYNQPPHGHHSGTSVYENSGLAANWRSHAKPVTSGGLKMPNKFFFMTELHLGGCGCYTSSDRLKQFGYNATAFGIR</sequence>
<gene>
    <name evidence="2" type="ORF">AWC38_SpisGene23828</name>
</gene>
<evidence type="ECO:0000313" key="3">
    <source>
        <dbReference type="Proteomes" id="UP000225706"/>
    </source>
</evidence>
<name>A0A2B4R7J5_STYPI</name>
<keyword evidence="3" id="KW-1185">Reference proteome</keyword>
<dbReference type="PROSITE" id="PS50948">
    <property type="entry name" value="PAN"/>
    <property type="match status" value="1"/>
</dbReference>
<dbReference type="OrthoDB" id="5973321at2759"/>
<dbReference type="Gene3D" id="3.90.215.10">
    <property type="entry name" value="Gamma Fibrinogen, chain A, domain 1"/>
    <property type="match status" value="1"/>
</dbReference>
<accession>A0A2B4R7J5</accession>
<dbReference type="SUPFAM" id="SSF56496">
    <property type="entry name" value="Fibrinogen C-terminal domain-like"/>
    <property type="match status" value="1"/>
</dbReference>
<proteinExistence type="predicted"/>
<dbReference type="InterPro" id="IPR003609">
    <property type="entry name" value="Pan_app"/>
</dbReference>
<comment type="caution">
    <text evidence="2">The sequence shown here is derived from an EMBL/GenBank/DDBJ whole genome shotgun (WGS) entry which is preliminary data.</text>
</comment>
<protein>
    <recommendedName>
        <fullName evidence="1">Apple domain-containing protein</fullName>
    </recommendedName>
</protein>
<feature type="domain" description="Apple" evidence="1">
    <location>
        <begin position="1"/>
        <end position="79"/>
    </location>
</feature>
<evidence type="ECO:0000313" key="2">
    <source>
        <dbReference type="EMBL" id="PFX12245.1"/>
    </source>
</evidence>
<dbReference type="InterPro" id="IPR014716">
    <property type="entry name" value="Fibrinogen_a/b/g_C_1"/>
</dbReference>
<reference evidence="3" key="1">
    <citation type="journal article" date="2017" name="bioRxiv">
        <title>Comparative analysis of the genomes of Stylophora pistillata and Acropora digitifera provides evidence for extensive differences between species of corals.</title>
        <authorList>
            <person name="Voolstra C.R."/>
            <person name="Li Y."/>
            <person name="Liew Y.J."/>
            <person name="Baumgarten S."/>
            <person name="Zoccola D."/>
            <person name="Flot J.-F."/>
            <person name="Tambutte S."/>
            <person name="Allemand D."/>
            <person name="Aranda M."/>
        </authorList>
    </citation>
    <scope>NUCLEOTIDE SEQUENCE [LARGE SCALE GENOMIC DNA]</scope>
</reference>
<organism evidence="2 3">
    <name type="scientific">Stylophora pistillata</name>
    <name type="common">Smooth cauliflower coral</name>
    <dbReference type="NCBI Taxonomy" id="50429"/>
    <lineage>
        <taxon>Eukaryota</taxon>
        <taxon>Metazoa</taxon>
        <taxon>Cnidaria</taxon>
        <taxon>Anthozoa</taxon>
        <taxon>Hexacorallia</taxon>
        <taxon>Scleractinia</taxon>
        <taxon>Astrocoeniina</taxon>
        <taxon>Pocilloporidae</taxon>
        <taxon>Stylophora</taxon>
    </lineage>
</organism>
<evidence type="ECO:0000259" key="1">
    <source>
        <dbReference type="PROSITE" id="PS50948"/>
    </source>
</evidence>
<dbReference type="AlphaFoldDB" id="A0A2B4R7J5"/>